<dbReference type="PANTHER" id="PTHR35089:SF1">
    <property type="entry name" value="CHAPERONE PROTEIN SKP"/>
    <property type="match status" value="1"/>
</dbReference>
<protein>
    <submittedName>
        <fullName evidence="4">OmpH family outer membrane protein</fullName>
    </submittedName>
</protein>
<gene>
    <name evidence="4" type="ORF">F8C67_06680</name>
</gene>
<evidence type="ECO:0000313" key="5">
    <source>
        <dbReference type="Proteomes" id="UP000468650"/>
    </source>
</evidence>
<dbReference type="SMART" id="SM00935">
    <property type="entry name" value="OmpH"/>
    <property type="match status" value="1"/>
</dbReference>
<keyword evidence="3" id="KW-0472">Membrane</keyword>
<keyword evidence="2" id="KW-0732">Signal</keyword>
<proteinExistence type="inferred from homology"/>
<keyword evidence="3" id="KW-1133">Transmembrane helix</keyword>
<organism evidence="4 5">
    <name type="scientific">Phaeocystidibacter luteus</name>
    <dbReference type="NCBI Taxonomy" id="911197"/>
    <lineage>
        <taxon>Bacteria</taxon>
        <taxon>Pseudomonadati</taxon>
        <taxon>Bacteroidota</taxon>
        <taxon>Flavobacteriia</taxon>
        <taxon>Flavobacteriales</taxon>
        <taxon>Phaeocystidibacteraceae</taxon>
        <taxon>Phaeocystidibacter</taxon>
    </lineage>
</organism>
<dbReference type="GO" id="GO:0050821">
    <property type="term" value="P:protein stabilization"/>
    <property type="evidence" value="ECO:0007669"/>
    <property type="project" value="TreeGrafter"/>
</dbReference>
<name>A0A6N6RIL8_9FLAO</name>
<dbReference type="EMBL" id="WBVO01000004">
    <property type="protein sequence ID" value="KAB2810264.1"/>
    <property type="molecule type" value="Genomic_DNA"/>
</dbReference>
<dbReference type="InterPro" id="IPR005632">
    <property type="entry name" value="Chaperone_Skp"/>
</dbReference>
<dbReference type="GO" id="GO:0005829">
    <property type="term" value="C:cytosol"/>
    <property type="evidence" value="ECO:0007669"/>
    <property type="project" value="TreeGrafter"/>
</dbReference>
<evidence type="ECO:0000256" key="3">
    <source>
        <dbReference type="SAM" id="Phobius"/>
    </source>
</evidence>
<dbReference type="PANTHER" id="PTHR35089">
    <property type="entry name" value="CHAPERONE PROTEIN SKP"/>
    <property type="match status" value="1"/>
</dbReference>
<dbReference type="GO" id="GO:0051082">
    <property type="term" value="F:unfolded protein binding"/>
    <property type="evidence" value="ECO:0007669"/>
    <property type="project" value="InterPro"/>
</dbReference>
<dbReference type="SUPFAM" id="SSF111384">
    <property type="entry name" value="OmpH-like"/>
    <property type="match status" value="1"/>
</dbReference>
<comment type="caution">
    <text evidence="4">The sequence shown here is derived from an EMBL/GenBank/DDBJ whole genome shotgun (WGS) entry which is preliminary data.</text>
</comment>
<evidence type="ECO:0000313" key="4">
    <source>
        <dbReference type="EMBL" id="KAB2810264.1"/>
    </source>
</evidence>
<dbReference type="RefSeq" id="WP_151667053.1">
    <property type="nucleotide sequence ID" value="NZ_WBVO01000004.1"/>
</dbReference>
<dbReference type="Gene3D" id="3.30.910.20">
    <property type="entry name" value="Skp domain"/>
    <property type="match status" value="1"/>
</dbReference>
<dbReference type="InterPro" id="IPR024930">
    <property type="entry name" value="Skp_dom_sf"/>
</dbReference>
<keyword evidence="5" id="KW-1185">Reference proteome</keyword>
<evidence type="ECO:0000256" key="2">
    <source>
        <dbReference type="ARBA" id="ARBA00022729"/>
    </source>
</evidence>
<comment type="similarity">
    <text evidence="1">Belongs to the Skp family.</text>
</comment>
<dbReference type="OrthoDB" id="1145062at2"/>
<sequence>MKNGNSIFQAIIAIAVVALFILHFTDSKPGMDSVQTSTTASEKPESKFVYVRLDSLLNNYEFNKELVSGFETRALSAEQNIMKRQQDLQEEIAAFQQMAGGLNIIERRRAQGDLEQRQNSFMMYRERVLRELQAEEDSINTLVKDDMDMVIEQMQREMGFDYVLQYQGTLLYGDSLQDITADLVQRLNANYAQTNADNSEE</sequence>
<accession>A0A6N6RIL8</accession>
<dbReference type="AlphaFoldDB" id="A0A6N6RIL8"/>
<feature type="transmembrane region" description="Helical" evidence="3">
    <location>
        <begin position="6"/>
        <end position="25"/>
    </location>
</feature>
<keyword evidence="3" id="KW-0812">Transmembrane</keyword>
<dbReference type="Pfam" id="PF03938">
    <property type="entry name" value="OmpH"/>
    <property type="match status" value="1"/>
</dbReference>
<reference evidence="4 5" key="1">
    <citation type="submission" date="2019-09" db="EMBL/GenBank/DDBJ databases">
        <title>Genomes of family Cryomorphaceae.</title>
        <authorList>
            <person name="Bowman J.P."/>
        </authorList>
    </citation>
    <scope>NUCLEOTIDE SEQUENCE [LARGE SCALE GENOMIC DNA]</scope>
    <source>
        <strain evidence="4 5">LMG 25704</strain>
    </source>
</reference>
<evidence type="ECO:0000256" key="1">
    <source>
        <dbReference type="ARBA" id="ARBA00009091"/>
    </source>
</evidence>
<dbReference type="Proteomes" id="UP000468650">
    <property type="component" value="Unassembled WGS sequence"/>
</dbReference>